<comment type="caution">
    <text evidence="4">The sequence shown here is derived from an EMBL/GenBank/DDBJ whole genome shotgun (WGS) entry which is preliminary data.</text>
</comment>
<proteinExistence type="predicted"/>
<evidence type="ECO:0000256" key="1">
    <source>
        <dbReference type="SAM" id="MobiDB-lite"/>
    </source>
</evidence>
<evidence type="ECO:0000259" key="3">
    <source>
        <dbReference type="Pfam" id="PF24320"/>
    </source>
</evidence>
<feature type="compositionally biased region" description="Low complexity" evidence="1">
    <location>
        <begin position="339"/>
        <end position="359"/>
    </location>
</feature>
<sequence length="487" mass="51943">MLRMTPKPRVGLKVALVLALAAAANAHSWVEYAYKVAPNGTMIGAEGYARGWIARTSTDPLWQDKIPQLLLPVTGQSAYSGDEILNKYKKEENPQFPMLEAAPGDHIALIHLENGHTTLPQNQPKKPQNRGTIFLYGTSQPNENERLFDVHLVWNKDGTGGDKRGVLLGTRSYDDGNCYQPNNGALSIERAARLAPEGADHNTELGCQSTIQLPSDLKAGSIYTIYWYWDWPDLDATNIDFQATKNGLYPWAGTFMRGEKDPNGFTMAAISKNESYASTIDIKITGGSSSAKHADTKGEFIEKQNIYSAAIKDQMVGNFQVDIDANGGGKGGPGATPVTSTSAAPHEAHTSAAATKSAARQGIAQPSAASSGNAPEQPSTVWKTLHKTASAASPPASSPVVVVTTTIHTHAAAASHTPSTTTIISTTTLAVTSTRTGDAQVAAPTVVVSVTKHVPAARDGEPTPTALNDRPTVTPFNRRRNWAFGQH</sequence>
<protein>
    <recommendedName>
        <fullName evidence="3">DUF7492 domain-containing protein</fullName>
    </recommendedName>
</protein>
<reference evidence="4 5" key="1">
    <citation type="submission" date="2017-02" db="EMBL/GenBank/DDBJ databases">
        <title>Genomes of Trichoderma spp. with biocontrol activity.</title>
        <authorList>
            <person name="Gardiner D."/>
            <person name="Kazan K."/>
            <person name="Vos C."/>
            <person name="Harvey P."/>
        </authorList>
    </citation>
    <scope>NUCLEOTIDE SEQUENCE [LARGE SCALE GENOMIC DNA]</scope>
    <source>
        <strain evidence="4 5">A5MH</strain>
    </source>
</reference>
<keyword evidence="2" id="KW-0732">Signal</keyword>
<feature type="chain" id="PRO_5014340137" description="DUF7492 domain-containing protein" evidence="2">
    <location>
        <begin position="27"/>
        <end position="487"/>
    </location>
</feature>
<accession>A0A2K0TLH1</accession>
<dbReference type="EMBL" id="MTYH01000016">
    <property type="protein sequence ID" value="PNP46370.1"/>
    <property type="molecule type" value="Genomic_DNA"/>
</dbReference>
<dbReference type="AlphaFoldDB" id="A0A2K0TLH1"/>
<gene>
    <name evidence="4" type="ORF">TGAMA5MH_02406</name>
</gene>
<evidence type="ECO:0000313" key="4">
    <source>
        <dbReference type="EMBL" id="PNP46370.1"/>
    </source>
</evidence>
<evidence type="ECO:0000256" key="2">
    <source>
        <dbReference type="SAM" id="SignalP"/>
    </source>
</evidence>
<evidence type="ECO:0000313" key="5">
    <source>
        <dbReference type="Proteomes" id="UP000236546"/>
    </source>
</evidence>
<dbReference type="InterPro" id="IPR055915">
    <property type="entry name" value="DUF7492"/>
</dbReference>
<feature type="signal peptide" evidence="2">
    <location>
        <begin position="1"/>
        <end position="26"/>
    </location>
</feature>
<feature type="domain" description="DUF7492" evidence="3">
    <location>
        <begin position="24"/>
        <end position="249"/>
    </location>
</feature>
<feature type="region of interest" description="Disordered" evidence="1">
    <location>
        <begin position="327"/>
        <end position="380"/>
    </location>
</feature>
<dbReference type="OrthoDB" id="64281at2759"/>
<name>A0A2K0TLH1_9HYPO</name>
<dbReference type="Proteomes" id="UP000236546">
    <property type="component" value="Unassembled WGS sequence"/>
</dbReference>
<dbReference type="Pfam" id="PF24320">
    <property type="entry name" value="DUF7492"/>
    <property type="match status" value="1"/>
</dbReference>
<organism evidence="4 5">
    <name type="scientific">Trichoderma gamsii</name>
    <dbReference type="NCBI Taxonomy" id="398673"/>
    <lineage>
        <taxon>Eukaryota</taxon>
        <taxon>Fungi</taxon>
        <taxon>Dikarya</taxon>
        <taxon>Ascomycota</taxon>
        <taxon>Pezizomycotina</taxon>
        <taxon>Sordariomycetes</taxon>
        <taxon>Hypocreomycetidae</taxon>
        <taxon>Hypocreales</taxon>
        <taxon>Hypocreaceae</taxon>
        <taxon>Trichoderma</taxon>
    </lineage>
</organism>
<feature type="compositionally biased region" description="Polar residues" evidence="1">
    <location>
        <begin position="367"/>
        <end position="380"/>
    </location>
</feature>